<evidence type="ECO:0000256" key="1">
    <source>
        <dbReference type="SAM" id="MobiDB-lite"/>
    </source>
</evidence>
<dbReference type="EMBL" id="GBRH01241462">
    <property type="protein sequence ID" value="JAD56433.1"/>
    <property type="molecule type" value="Transcribed_RNA"/>
</dbReference>
<reference evidence="2" key="1">
    <citation type="submission" date="2014-09" db="EMBL/GenBank/DDBJ databases">
        <authorList>
            <person name="Magalhaes I.L.F."/>
            <person name="Oliveira U."/>
            <person name="Santos F.R."/>
            <person name="Vidigal T.H.D.A."/>
            <person name="Brescovit A.D."/>
            <person name="Santos A.J."/>
        </authorList>
    </citation>
    <scope>NUCLEOTIDE SEQUENCE</scope>
    <source>
        <tissue evidence="2">Shoot tissue taken approximately 20 cm above the soil surface</tissue>
    </source>
</reference>
<feature type="compositionally biased region" description="Basic residues" evidence="1">
    <location>
        <begin position="12"/>
        <end position="22"/>
    </location>
</feature>
<dbReference type="AlphaFoldDB" id="A0A0A9B2Q1"/>
<accession>A0A0A9B2Q1</accession>
<evidence type="ECO:0000313" key="2">
    <source>
        <dbReference type="EMBL" id="JAD56433.1"/>
    </source>
</evidence>
<name>A0A0A9B2Q1_ARUDO</name>
<proteinExistence type="predicted"/>
<reference evidence="2" key="2">
    <citation type="journal article" date="2015" name="Data Brief">
        <title>Shoot transcriptome of the giant reed, Arundo donax.</title>
        <authorList>
            <person name="Barrero R.A."/>
            <person name="Guerrero F.D."/>
            <person name="Moolhuijzen P."/>
            <person name="Goolsby J.A."/>
            <person name="Tidwell J."/>
            <person name="Bellgard S.E."/>
            <person name="Bellgard M.I."/>
        </authorList>
    </citation>
    <scope>NUCLEOTIDE SEQUENCE</scope>
    <source>
        <tissue evidence="2">Shoot tissue taken approximately 20 cm above the soil surface</tissue>
    </source>
</reference>
<protein>
    <submittedName>
        <fullName evidence="2">Uncharacterized protein</fullName>
    </submittedName>
</protein>
<feature type="region of interest" description="Disordered" evidence="1">
    <location>
        <begin position="1"/>
        <end position="22"/>
    </location>
</feature>
<organism evidence="2">
    <name type="scientific">Arundo donax</name>
    <name type="common">Giant reed</name>
    <name type="synonym">Donax arundinaceus</name>
    <dbReference type="NCBI Taxonomy" id="35708"/>
    <lineage>
        <taxon>Eukaryota</taxon>
        <taxon>Viridiplantae</taxon>
        <taxon>Streptophyta</taxon>
        <taxon>Embryophyta</taxon>
        <taxon>Tracheophyta</taxon>
        <taxon>Spermatophyta</taxon>
        <taxon>Magnoliopsida</taxon>
        <taxon>Liliopsida</taxon>
        <taxon>Poales</taxon>
        <taxon>Poaceae</taxon>
        <taxon>PACMAD clade</taxon>
        <taxon>Arundinoideae</taxon>
        <taxon>Arundineae</taxon>
        <taxon>Arundo</taxon>
    </lineage>
</organism>
<sequence>MNNESDLLIQKLPHHAPGRMAA</sequence>